<dbReference type="AlphaFoldDB" id="A0A4Z2HDZ5"/>
<feature type="region of interest" description="Disordered" evidence="1">
    <location>
        <begin position="50"/>
        <end position="96"/>
    </location>
</feature>
<organism evidence="2 3">
    <name type="scientific">Liparis tanakae</name>
    <name type="common">Tanaka's snailfish</name>
    <dbReference type="NCBI Taxonomy" id="230148"/>
    <lineage>
        <taxon>Eukaryota</taxon>
        <taxon>Metazoa</taxon>
        <taxon>Chordata</taxon>
        <taxon>Craniata</taxon>
        <taxon>Vertebrata</taxon>
        <taxon>Euteleostomi</taxon>
        <taxon>Actinopterygii</taxon>
        <taxon>Neopterygii</taxon>
        <taxon>Teleostei</taxon>
        <taxon>Neoteleostei</taxon>
        <taxon>Acanthomorphata</taxon>
        <taxon>Eupercaria</taxon>
        <taxon>Perciformes</taxon>
        <taxon>Cottioidei</taxon>
        <taxon>Cottales</taxon>
        <taxon>Liparidae</taxon>
        <taxon>Liparis</taxon>
    </lineage>
</organism>
<proteinExistence type="predicted"/>
<protein>
    <submittedName>
        <fullName evidence="2">Uncharacterized protein</fullName>
    </submittedName>
</protein>
<evidence type="ECO:0000256" key="1">
    <source>
        <dbReference type="SAM" id="MobiDB-lite"/>
    </source>
</evidence>
<comment type="caution">
    <text evidence="2">The sequence shown here is derived from an EMBL/GenBank/DDBJ whole genome shotgun (WGS) entry which is preliminary data.</text>
</comment>
<evidence type="ECO:0000313" key="2">
    <source>
        <dbReference type="EMBL" id="TNN63233.1"/>
    </source>
</evidence>
<gene>
    <name evidence="2" type="ORF">EYF80_026576</name>
</gene>
<dbReference type="EMBL" id="SRLO01000278">
    <property type="protein sequence ID" value="TNN63233.1"/>
    <property type="molecule type" value="Genomic_DNA"/>
</dbReference>
<accession>A0A4Z2HDZ5</accession>
<evidence type="ECO:0000313" key="3">
    <source>
        <dbReference type="Proteomes" id="UP000314294"/>
    </source>
</evidence>
<feature type="compositionally biased region" description="Basic and acidic residues" evidence="1">
    <location>
        <begin position="58"/>
        <end position="73"/>
    </location>
</feature>
<dbReference type="Proteomes" id="UP000314294">
    <property type="component" value="Unassembled WGS sequence"/>
</dbReference>
<name>A0A4Z2HDZ5_9TELE</name>
<feature type="region of interest" description="Disordered" evidence="1">
    <location>
        <begin position="1"/>
        <end position="24"/>
    </location>
</feature>
<sequence length="96" mass="10401">MTRSEAGKQAQPASPGVRKVESSSHTFVVSVAMKSDYYPRFELISVSSGPSIATLRSPRGDRETSRGTRDELIGGKLHAARRQRSTPGSVYGHLRG</sequence>
<keyword evidence="3" id="KW-1185">Reference proteome</keyword>
<reference evidence="2 3" key="1">
    <citation type="submission" date="2019-03" db="EMBL/GenBank/DDBJ databases">
        <title>First draft genome of Liparis tanakae, snailfish: a comprehensive survey of snailfish specific genes.</title>
        <authorList>
            <person name="Kim W."/>
            <person name="Song I."/>
            <person name="Jeong J.-H."/>
            <person name="Kim D."/>
            <person name="Kim S."/>
            <person name="Ryu S."/>
            <person name="Song J.Y."/>
            <person name="Lee S.K."/>
        </authorList>
    </citation>
    <scope>NUCLEOTIDE SEQUENCE [LARGE SCALE GENOMIC DNA]</scope>
    <source>
        <tissue evidence="2">Muscle</tissue>
    </source>
</reference>